<reference evidence="2 3" key="1">
    <citation type="submission" date="2016-07" db="EMBL/GenBank/DDBJ databases">
        <title>Multiple horizontal gene transfer events from other fungi enriched the ability of initially mycotrophic Trichoderma (Ascomycota) to feed on dead plant biomass.</title>
        <authorList>
            <consortium name="DOE Joint Genome Institute"/>
            <person name="Aerts A."/>
            <person name="Atanasova L."/>
            <person name="Chenthamara K."/>
            <person name="Zhang J."/>
            <person name="Grujic M."/>
            <person name="Henrissat B."/>
            <person name="Kuo A."/>
            <person name="Salamov A."/>
            <person name="Lipzen A."/>
            <person name="Labutti K."/>
            <person name="Barry K."/>
            <person name="Miao Y."/>
            <person name="Rahimi M.J."/>
            <person name="Shen Q."/>
            <person name="Grigoriev I.V."/>
            <person name="Kubicek C.P."/>
            <person name="Druzhinina I.S."/>
        </authorList>
    </citation>
    <scope>NUCLEOTIDE SEQUENCE [LARGE SCALE GENOMIC DNA]</scope>
    <source>
        <strain evidence="2 3">ATCC 18648</strain>
    </source>
</reference>
<dbReference type="AlphaFoldDB" id="A0A2T4C7M5"/>
<dbReference type="Proteomes" id="UP000240760">
    <property type="component" value="Unassembled WGS sequence"/>
</dbReference>
<feature type="region of interest" description="Disordered" evidence="1">
    <location>
        <begin position="1"/>
        <end position="55"/>
    </location>
</feature>
<protein>
    <submittedName>
        <fullName evidence="2">Uncharacterized protein</fullName>
    </submittedName>
</protein>
<organism evidence="2 3">
    <name type="scientific">Trichoderma longibrachiatum ATCC 18648</name>
    <dbReference type="NCBI Taxonomy" id="983965"/>
    <lineage>
        <taxon>Eukaryota</taxon>
        <taxon>Fungi</taxon>
        <taxon>Dikarya</taxon>
        <taxon>Ascomycota</taxon>
        <taxon>Pezizomycotina</taxon>
        <taxon>Sordariomycetes</taxon>
        <taxon>Hypocreomycetidae</taxon>
        <taxon>Hypocreales</taxon>
        <taxon>Hypocreaceae</taxon>
        <taxon>Trichoderma</taxon>
    </lineage>
</organism>
<gene>
    <name evidence="2" type="ORF">M440DRAFT_283404</name>
</gene>
<accession>A0A2T4C7M5</accession>
<name>A0A2T4C7M5_TRILO</name>
<dbReference type="EMBL" id="KZ679130">
    <property type="protein sequence ID" value="PTB77528.1"/>
    <property type="molecule type" value="Genomic_DNA"/>
</dbReference>
<proteinExistence type="predicted"/>
<keyword evidence="3" id="KW-1185">Reference proteome</keyword>
<feature type="compositionally biased region" description="Polar residues" evidence="1">
    <location>
        <begin position="12"/>
        <end position="39"/>
    </location>
</feature>
<sequence length="132" mass="14309">MLPFLSQPTPPASTRASNCELQLTSKRSVPTKPASSPALSPQHRPRDEAATGRARSRCLRDIHRPLHADQLSAPARYLPVTPVPRQSRPCPSRRLAAAWLPPQVSPLSCLGYAPRPAATQALQAIFTPPRAP</sequence>
<evidence type="ECO:0000313" key="3">
    <source>
        <dbReference type="Proteomes" id="UP000240760"/>
    </source>
</evidence>
<evidence type="ECO:0000256" key="1">
    <source>
        <dbReference type="SAM" id="MobiDB-lite"/>
    </source>
</evidence>
<evidence type="ECO:0000313" key="2">
    <source>
        <dbReference type="EMBL" id="PTB77528.1"/>
    </source>
</evidence>